<keyword evidence="3" id="KW-1185">Reference proteome</keyword>
<keyword evidence="1" id="KW-1133">Transmembrane helix</keyword>
<dbReference type="AlphaFoldDB" id="A0A2U3QGV6"/>
<dbReference type="NCBIfam" id="TIGR02532">
    <property type="entry name" value="IV_pilin_GFxxxE"/>
    <property type="match status" value="1"/>
</dbReference>
<reference evidence="3" key="1">
    <citation type="submission" date="2018-03" db="EMBL/GenBank/DDBJ databases">
        <authorList>
            <person name="Zecchin S."/>
        </authorList>
    </citation>
    <scope>NUCLEOTIDE SEQUENCE [LARGE SCALE GENOMIC DNA]</scope>
</reference>
<accession>A0A2U3QGV6</accession>
<dbReference type="EMBL" id="OUUY01000073">
    <property type="protein sequence ID" value="SPQ00575.1"/>
    <property type="molecule type" value="Genomic_DNA"/>
</dbReference>
<gene>
    <name evidence="2" type="ORF">NBG4_280012</name>
</gene>
<evidence type="ECO:0000313" key="3">
    <source>
        <dbReference type="Proteomes" id="UP000245125"/>
    </source>
</evidence>
<dbReference type="PROSITE" id="PS00409">
    <property type="entry name" value="PROKAR_NTER_METHYL"/>
    <property type="match status" value="1"/>
</dbReference>
<keyword evidence="1" id="KW-0812">Transmembrane</keyword>
<evidence type="ECO:0000313" key="2">
    <source>
        <dbReference type="EMBL" id="SPQ00575.1"/>
    </source>
</evidence>
<protein>
    <submittedName>
        <fullName evidence="2">Putative Type IV pilus minor pilin PilV</fullName>
    </submittedName>
</protein>
<organism evidence="2 3">
    <name type="scientific">Candidatus Sulfobium mesophilum</name>
    <dbReference type="NCBI Taxonomy" id="2016548"/>
    <lineage>
        <taxon>Bacteria</taxon>
        <taxon>Pseudomonadati</taxon>
        <taxon>Nitrospirota</taxon>
        <taxon>Nitrospiria</taxon>
        <taxon>Nitrospirales</taxon>
        <taxon>Nitrospiraceae</taxon>
        <taxon>Candidatus Sulfobium</taxon>
    </lineage>
</organism>
<dbReference type="InterPro" id="IPR012902">
    <property type="entry name" value="N_methyl_site"/>
</dbReference>
<sequence length="133" mass="15023">MRNNIGQRGFSLVEVMLALVILLFVSLALMQVALVTIDSNMTNTLRDEAVSIAEQRMTDLRSVAWSDAFLVVNNPAGADEAVIRRDFRLFSLDFTPHRTITALAGDVKQIDVRISWTWKNQTYTHTITSIVRQ</sequence>
<evidence type="ECO:0000256" key="1">
    <source>
        <dbReference type="SAM" id="Phobius"/>
    </source>
</evidence>
<name>A0A2U3QGV6_9BACT</name>
<feature type="transmembrane region" description="Helical" evidence="1">
    <location>
        <begin position="12"/>
        <end position="34"/>
    </location>
</feature>
<proteinExistence type="predicted"/>
<dbReference type="Proteomes" id="UP000245125">
    <property type="component" value="Unassembled WGS sequence"/>
</dbReference>
<dbReference type="Pfam" id="PF07963">
    <property type="entry name" value="N_methyl"/>
    <property type="match status" value="1"/>
</dbReference>
<keyword evidence="1" id="KW-0472">Membrane</keyword>